<protein>
    <recommendedName>
        <fullName evidence="3">Secreted protein</fullName>
    </recommendedName>
</protein>
<evidence type="ECO:0000256" key="1">
    <source>
        <dbReference type="SAM" id="SignalP"/>
    </source>
</evidence>
<accession>A0A7A2XYI1</accession>
<evidence type="ECO:0000313" key="2">
    <source>
        <dbReference type="EMBL" id="HAI8766108.1"/>
    </source>
</evidence>
<gene>
    <name evidence="2" type="ORF">HJ982_004678</name>
</gene>
<keyword evidence="1" id="KW-0732">Signal</keyword>
<proteinExistence type="predicted"/>
<name>A0A7A2XYI1_ECOLX</name>
<reference evidence="2" key="2">
    <citation type="submission" date="2020-04" db="EMBL/GenBank/DDBJ databases">
        <authorList>
            <consortium name="NCBI Pathogen Detection Project"/>
        </authorList>
    </citation>
    <scope>NUCLEOTIDE SEQUENCE</scope>
    <source>
        <strain evidence="2">EC00713</strain>
    </source>
</reference>
<feature type="signal peptide" evidence="1">
    <location>
        <begin position="1"/>
        <end position="15"/>
    </location>
</feature>
<feature type="chain" id="PRO_5028309120" description="Secreted protein" evidence="1">
    <location>
        <begin position="16"/>
        <end position="96"/>
    </location>
</feature>
<dbReference type="RefSeq" id="WP_139815317.1">
    <property type="nucleotide sequence ID" value="NZ_CABVNE010000027.1"/>
</dbReference>
<dbReference type="EMBL" id="DABFST010000094">
    <property type="protein sequence ID" value="HAI8766108.1"/>
    <property type="molecule type" value="Genomic_DNA"/>
</dbReference>
<reference evidence="2" key="1">
    <citation type="journal article" date="2018" name="Genome Biol.">
        <title>SKESA: strategic k-mer extension for scrupulous assemblies.</title>
        <authorList>
            <person name="Souvorov A."/>
            <person name="Agarwala R."/>
            <person name="Lipman D.J."/>
        </authorList>
    </citation>
    <scope>NUCLEOTIDE SEQUENCE</scope>
    <source>
        <strain evidence="2">EC00713</strain>
    </source>
</reference>
<evidence type="ECO:0008006" key="3">
    <source>
        <dbReference type="Google" id="ProtNLM"/>
    </source>
</evidence>
<sequence>MIIAIFVLIPFFSLADPISVSSGSSSDTPARSCHETQDVAVFSAVNDAICCVPPLPRDRPLTTIKWRFAYSLTVLHFRKIWNTPEIGSPENRHPVI</sequence>
<organism evidence="2">
    <name type="scientific">Escherichia coli</name>
    <dbReference type="NCBI Taxonomy" id="562"/>
    <lineage>
        <taxon>Bacteria</taxon>
        <taxon>Pseudomonadati</taxon>
        <taxon>Pseudomonadota</taxon>
        <taxon>Gammaproteobacteria</taxon>
        <taxon>Enterobacterales</taxon>
        <taxon>Enterobacteriaceae</taxon>
        <taxon>Escherichia</taxon>
    </lineage>
</organism>
<comment type="caution">
    <text evidence="2">The sequence shown here is derived from an EMBL/GenBank/DDBJ whole genome shotgun (WGS) entry which is preliminary data.</text>
</comment>
<dbReference type="AlphaFoldDB" id="A0A7A2XYI1"/>